<dbReference type="EMBL" id="CP064942">
    <property type="protein sequence ID" value="QPH53891.1"/>
    <property type="molecule type" value="Genomic_DNA"/>
</dbReference>
<dbReference type="Gene3D" id="3.40.630.30">
    <property type="match status" value="1"/>
</dbReference>
<dbReference type="AlphaFoldDB" id="A0A7S9LRP2"/>
<dbReference type="PANTHER" id="PTHR43420:SF47">
    <property type="entry name" value="N-ACETYLTRANSFERASE DOMAIN-CONTAINING PROTEIN"/>
    <property type="match status" value="1"/>
</dbReference>
<evidence type="ECO:0000313" key="5">
    <source>
        <dbReference type="Proteomes" id="UP000594800"/>
    </source>
</evidence>
<evidence type="ECO:0000313" key="4">
    <source>
        <dbReference type="EMBL" id="QPH53891.1"/>
    </source>
</evidence>
<dbReference type="GO" id="GO:0016747">
    <property type="term" value="F:acyltransferase activity, transferring groups other than amino-acyl groups"/>
    <property type="evidence" value="ECO:0007669"/>
    <property type="project" value="InterPro"/>
</dbReference>
<dbReference type="Proteomes" id="UP000594800">
    <property type="component" value="Chromosome"/>
</dbReference>
<dbReference type="CDD" id="cd04301">
    <property type="entry name" value="NAT_SF"/>
    <property type="match status" value="1"/>
</dbReference>
<gene>
    <name evidence="4" type="ORF">I0K15_19300</name>
</gene>
<dbReference type="InterPro" id="IPR000182">
    <property type="entry name" value="GNAT_dom"/>
</dbReference>
<dbReference type="InterPro" id="IPR016181">
    <property type="entry name" value="Acyl_CoA_acyltransferase"/>
</dbReference>
<dbReference type="PROSITE" id="PS51186">
    <property type="entry name" value="GNAT"/>
    <property type="match status" value="1"/>
</dbReference>
<dbReference type="PANTHER" id="PTHR43420">
    <property type="entry name" value="ACETYLTRANSFERASE"/>
    <property type="match status" value="1"/>
</dbReference>
<dbReference type="KEGG" id="poz:I0K15_19300"/>
<evidence type="ECO:0000259" key="3">
    <source>
        <dbReference type="PROSITE" id="PS51186"/>
    </source>
</evidence>
<protein>
    <submittedName>
        <fullName evidence="4">GNAT family N-acetyltransferase</fullName>
    </submittedName>
</protein>
<feature type="domain" description="N-acetyltransferase" evidence="3">
    <location>
        <begin position="3"/>
        <end position="154"/>
    </location>
</feature>
<evidence type="ECO:0000256" key="1">
    <source>
        <dbReference type="ARBA" id="ARBA00022679"/>
    </source>
</evidence>
<accession>A0A7S9LRP2</accession>
<sequence>MSVSLEPVTRDDVIPLTDLAVHAEQRGFVADNAFSLAQAPYETGAYPFAIRADGRLVGFCMVIDMREHQYRERCDDPQSCFLWRFMIAAEEQGKGYGRATLAEVEAWARARGLTALVTTAVEGNAAARALYRSAGFVETGRIAHGEVEMRRPLD</sequence>
<keyword evidence="2" id="KW-0012">Acyltransferase</keyword>
<evidence type="ECO:0000256" key="2">
    <source>
        <dbReference type="ARBA" id="ARBA00023315"/>
    </source>
</evidence>
<dbReference type="InterPro" id="IPR050680">
    <property type="entry name" value="YpeA/RimI_acetyltransf"/>
</dbReference>
<dbReference type="Pfam" id="PF00583">
    <property type="entry name" value="Acetyltransf_1"/>
    <property type="match status" value="1"/>
</dbReference>
<dbReference type="RefSeq" id="WP_196103100.1">
    <property type="nucleotide sequence ID" value="NZ_CP064942.1"/>
</dbReference>
<keyword evidence="1 4" id="KW-0808">Transferase</keyword>
<keyword evidence="5" id="KW-1185">Reference proteome</keyword>
<proteinExistence type="predicted"/>
<name>A0A7S9LRP2_9RHOB</name>
<reference evidence="4 5" key="1">
    <citation type="submission" date="2020-11" db="EMBL/GenBank/DDBJ databases">
        <title>Description of Pontivivens ytuae sp. nov. isolated from deep sea sediment of Mariana Trench.</title>
        <authorList>
            <person name="Wang Z."/>
            <person name="Sun Q.-L."/>
            <person name="Xu X.-D."/>
            <person name="Tang Y.-Z."/>
            <person name="Zhang J."/>
        </authorList>
    </citation>
    <scope>NUCLEOTIDE SEQUENCE [LARGE SCALE GENOMIC DNA]</scope>
    <source>
        <strain evidence="4 5">MT2928</strain>
    </source>
</reference>
<organism evidence="4 5">
    <name type="scientific">Pontivivens ytuae</name>
    <dbReference type="NCBI Taxonomy" id="2789856"/>
    <lineage>
        <taxon>Bacteria</taxon>
        <taxon>Pseudomonadati</taxon>
        <taxon>Pseudomonadota</taxon>
        <taxon>Alphaproteobacteria</taxon>
        <taxon>Rhodobacterales</taxon>
        <taxon>Paracoccaceae</taxon>
        <taxon>Pontivivens</taxon>
    </lineage>
</organism>
<dbReference type="SUPFAM" id="SSF55729">
    <property type="entry name" value="Acyl-CoA N-acyltransferases (Nat)"/>
    <property type="match status" value="1"/>
</dbReference>